<dbReference type="SUPFAM" id="SSF51905">
    <property type="entry name" value="FAD/NAD(P)-binding domain"/>
    <property type="match status" value="1"/>
</dbReference>
<proteinExistence type="inferred from homology"/>
<evidence type="ECO:0000259" key="6">
    <source>
        <dbReference type="Pfam" id="PF05199"/>
    </source>
</evidence>
<reference evidence="8" key="1">
    <citation type="submission" date="2016-10" db="EMBL/GenBank/DDBJ databases">
        <authorList>
            <person name="Varghese N."/>
            <person name="Submissions S."/>
        </authorList>
    </citation>
    <scope>NUCLEOTIDE SEQUENCE [LARGE SCALE GENOMIC DNA]</scope>
    <source>
        <strain evidence="8">CGMCC 4.3525</strain>
    </source>
</reference>
<keyword evidence="8" id="KW-1185">Reference proteome</keyword>
<sequence>MSGLELANELAARETVRVEVIERGPATRKEHVLWDGGTHLGDEKTRRWAGEGWGPGGGLSERLGGRSLCYHGVFLGVEAPALAAWPVEWIDRLEGHYRTLPQELEGSFPELRQRFRVAEGLGLRHVPQAAVLSADRTLMKAYTPLTRATALAEAGTVEIVRAAVVRVHPRGRSWIVDVTDPEGTPGQRGPFDACVLTSSAIGNVQLLSRSLDREVETNLTDHLCVGGLVRLPPGRPLTEYRNRKLWAGYLPVPELNTNIFVREFEPAPNGDRLLDIHAVVEQDASDEGSSTLLALPRSRPEAHITPMVSEEDEAKLVEVRHRVSALASLIGQEPVRALAESPGTLDQARAAIATGAPNSVAYYRMPYGEYEHESSTHPIGGKAIEVGTDLEVAELPGVHVAGPGAFPRMGAANPALTILAMSRSLAAVLHGRYS</sequence>
<organism evidence="7 8">
    <name type="scientific">Lentzea xinjiangensis</name>
    <dbReference type="NCBI Taxonomy" id="402600"/>
    <lineage>
        <taxon>Bacteria</taxon>
        <taxon>Bacillati</taxon>
        <taxon>Actinomycetota</taxon>
        <taxon>Actinomycetes</taxon>
        <taxon>Pseudonocardiales</taxon>
        <taxon>Pseudonocardiaceae</taxon>
        <taxon>Lentzea</taxon>
    </lineage>
</organism>
<keyword evidence="5" id="KW-0560">Oxidoreductase</keyword>
<dbReference type="OrthoDB" id="5821654at2"/>
<evidence type="ECO:0000313" key="7">
    <source>
        <dbReference type="EMBL" id="SES36086.1"/>
    </source>
</evidence>
<dbReference type="STRING" id="402600.SAMN05216188_13920"/>
<keyword evidence="3" id="KW-0285">Flavoprotein</keyword>
<dbReference type="InterPro" id="IPR051473">
    <property type="entry name" value="P2Ox-like"/>
</dbReference>
<evidence type="ECO:0000256" key="1">
    <source>
        <dbReference type="ARBA" id="ARBA00001974"/>
    </source>
</evidence>
<evidence type="ECO:0000256" key="2">
    <source>
        <dbReference type="ARBA" id="ARBA00010790"/>
    </source>
</evidence>
<evidence type="ECO:0000313" key="8">
    <source>
        <dbReference type="Proteomes" id="UP000199352"/>
    </source>
</evidence>
<name>A0A1H9WQ64_9PSEU</name>
<dbReference type="PANTHER" id="PTHR42784">
    <property type="entry name" value="PYRANOSE 2-OXIDASE"/>
    <property type="match status" value="1"/>
</dbReference>
<gene>
    <name evidence="7" type="ORF">SAMN05216188_13920</name>
</gene>
<evidence type="ECO:0000256" key="4">
    <source>
        <dbReference type="ARBA" id="ARBA00022827"/>
    </source>
</evidence>
<feature type="domain" description="Glucose-methanol-choline oxidoreductase C-terminal" evidence="6">
    <location>
        <begin position="296"/>
        <end position="421"/>
    </location>
</feature>
<evidence type="ECO:0000256" key="3">
    <source>
        <dbReference type="ARBA" id="ARBA00022630"/>
    </source>
</evidence>
<dbReference type="Pfam" id="PF05199">
    <property type="entry name" value="GMC_oxred_C"/>
    <property type="match status" value="1"/>
</dbReference>
<comment type="cofactor">
    <cofactor evidence="1">
        <name>FAD</name>
        <dbReference type="ChEBI" id="CHEBI:57692"/>
    </cofactor>
</comment>
<accession>A0A1H9WQ64</accession>
<dbReference type="InterPro" id="IPR007867">
    <property type="entry name" value="GMC_OxRtase_C"/>
</dbReference>
<dbReference type="EMBL" id="FOFR01000039">
    <property type="protein sequence ID" value="SES36086.1"/>
    <property type="molecule type" value="Genomic_DNA"/>
</dbReference>
<dbReference type="GO" id="GO:0016614">
    <property type="term" value="F:oxidoreductase activity, acting on CH-OH group of donors"/>
    <property type="evidence" value="ECO:0007669"/>
    <property type="project" value="InterPro"/>
</dbReference>
<dbReference type="InterPro" id="IPR036188">
    <property type="entry name" value="FAD/NAD-bd_sf"/>
</dbReference>
<keyword evidence="4" id="KW-0274">FAD</keyword>
<dbReference type="Proteomes" id="UP000199352">
    <property type="component" value="Unassembled WGS sequence"/>
</dbReference>
<dbReference type="AlphaFoldDB" id="A0A1H9WQ64"/>
<comment type="similarity">
    <text evidence="2">Belongs to the GMC oxidoreductase family.</text>
</comment>
<protein>
    <submittedName>
        <fullName evidence="7">Choline dehydrogenase</fullName>
    </submittedName>
</protein>
<dbReference type="PANTHER" id="PTHR42784:SF1">
    <property type="entry name" value="PYRANOSE 2-OXIDASE"/>
    <property type="match status" value="1"/>
</dbReference>
<evidence type="ECO:0000256" key="5">
    <source>
        <dbReference type="ARBA" id="ARBA00023002"/>
    </source>
</evidence>